<dbReference type="Pfam" id="PF00059">
    <property type="entry name" value="Lectin_C"/>
    <property type="match status" value="1"/>
</dbReference>
<evidence type="ECO:0000313" key="5">
    <source>
        <dbReference type="Proteomes" id="UP001652625"/>
    </source>
</evidence>
<evidence type="ECO:0000313" key="6">
    <source>
        <dbReference type="RefSeq" id="XP_065660513.1"/>
    </source>
</evidence>
<dbReference type="SMART" id="SM00034">
    <property type="entry name" value="CLECT"/>
    <property type="match status" value="1"/>
</dbReference>
<keyword evidence="2" id="KW-0472">Membrane</keyword>
<evidence type="ECO:0000256" key="2">
    <source>
        <dbReference type="SAM" id="Phobius"/>
    </source>
</evidence>
<gene>
    <name evidence="6" type="primary">LOC124810993</name>
</gene>
<evidence type="ECO:0000256" key="1">
    <source>
        <dbReference type="ARBA" id="ARBA00023157"/>
    </source>
</evidence>
<dbReference type="InterPro" id="IPR050111">
    <property type="entry name" value="C-type_lectin/snaclec_domain"/>
</dbReference>
<keyword evidence="2" id="KW-0812">Transmembrane</keyword>
<evidence type="ECO:0000259" key="4">
    <source>
        <dbReference type="PROSITE" id="PS50041"/>
    </source>
</evidence>
<dbReference type="InterPro" id="IPR018378">
    <property type="entry name" value="C-type_lectin_CS"/>
</dbReference>
<dbReference type="InterPro" id="IPR013320">
    <property type="entry name" value="ConA-like_dom_sf"/>
</dbReference>
<keyword evidence="2" id="KW-1133">Transmembrane helix</keyword>
<dbReference type="Gene3D" id="3.10.100.10">
    <property type="entry name" value="Mannose-Binding Protein A, subunit A"/>
    <property type="match status" value="1"/>
</dbReference>
<feature type="chain" id="PRO_5045278125" evidence="3">
    <location>
        <begin position="18"/>
        <end position="1648"/>
    </location>
</feature>
<feature type="domain" description="C-type lectin" evidence="4">
    <location>
        <begin position="70"/>
        <end position="192"/>
    </location>
</feature>
<dbReference type="PANTHER" id="PTHR22803">
    <property type="entry name" value="MANNOSE, PHOSPHOLIPASE, LECTIN RECEPTOR RELATED"/>
    <property type="match status" value="1"/>
</dbReference>
<sequence length="1648" mass="187500">MIIKMVILVFVISYTRSSVFEPYARNWRYYSPRYRPKTPIPNKSWKYAKDLSSVLAVSYGDNCGEGWFEYGNHCYLFRSKTSTSEGLIWNNSLSSCQSYGGNLLSISNEAENSFIVNFLNDDRLKNKLYWIGLHAPNNSRIFTWSDDTPFLFSNWQKDEPNNFYGNSEDCVETSNLGWNDNNCNSHFGFICKVNRDYINNRPEFTIAQNLTLGMLKFLKKEYTVSFDLKPISYSKGLKNVLQLSLGNNSNDRNLGVWFHEDGTGELVICSAVNGNRSYCILTTPLTLGQWYNIKISQSMLVDRYWFALDLNGVNIHKEENNDAKDYDFIKVYASNPWDDAQNGSISNLMILNQKAEYLVADVIPLVKAKIIAQIPLLDKNFLVSFDVYPNEFVAGWHSVIHFTISNDRFKYGDRIPAVLFHEDGSGRLRIAASINNIINRVFDTGPIELNKWSNIEVCQTSKSTHFDLYIYTIRINGQIVFSEINYQPESFSNVKIYASNPWYESQNGSIRNFFVINGNSDRRMKPIVIFPTDIDVQSSFISPKVYIVGDVSTLLVKGKIIAEIPKLDKEYLVSFEIFPNKFIYGDHSVIHFAIGFDNSNNGDRVLSVWFHEDGKGRLCIAALINGVVNRFFDTNPIGLKTWTNIEISQFLKGSFYVYIIRINGEMVFFDINNNAEIFNNVKVYGSNSWYQAQDCFIKNLFIINAIEMQPIIILPTDFVNHKKEINLTQGLLLGTLYKLNKEYTVSFNLKPTNYSEGLKSVLHLTLGNNSDTYGGVNLGVWFHEDGSGKLVICSDVNDNDSYCVQTTPLTLGKWHKIKISQSMEKGKYWFTVNMNKLNIHKVENTFARDFQYIKVYASNPWDDVQNGLISEILVNNGKPEYLVGNTVIPLVKGKIIAEIPKLDKEYLVSFEVYPNQFVYGYHSIIHFTIGSDVSNYGDRVPAVWFNEDGKGGLHIASAINGVVNRYFDTTPIPLSAWSNIDVFQILKGSDYVYTIRINGEVVFSEINKQPENFNNVKVYASNLWSKVQNGSIRNLFIVNGISSNGVQPVIILPKDYLIGNIITPLIKENMIGEMLTLDKEHFISFDINANKFDIGLHSVLHFTIGSDMINYGDRIPGVWFHEDGSGRLHIVVPIDGDTNRFIDTTPILLNMWTNIEVSQVLDKSNYVYTIKINGELVFSEINYKPQTFNDVKIYASDPWSQAQDGSIKNFFIINGDSNKEMQPVIVLPTDYINFGKELTLTQDRILGTLKILKKEYSVSFNLKLVNYSKGFKNILHLTLGNSEAYGDKSPGVWFHEDGSGKLVIYSAISGNPNYFIETTPLFMDQWYNIKIHQSMIDGQYWFAVDIDGVNIHKVENSLARDFKNMKVYASNVKETGQDGWISDLLIINGKPEYLIGNINTPILKGKVIAEMPNLGKEYLVSVDFNPKKFVSGYHNIFHFSIDFNGPHYCDRVPGIRIYQHGNGGLRIASPINGENNRIFETSPIKLNKWSKIELSQILKDFDYKYTIKLNGQVVHSEINNDAQDFNNIKVFASDPWSESQDGLIKHLVVSHFNASSMSAGRSQPNVVLSNGSHFVIGLLVGLFLLVVVVVITFIFKRRICSNIKKDKKKLTISYNHQIEVKNLLDENLSDSTTSSSVVLNNSAYDNEL</sequence>
<name>A0ABM4CFM1_HYDVU</name>
<organism evidence="5 6">
    <name type="scientific">Hydra vulgaris</name>
    <name type="common">Hydra</name>
    <name type="synonym">Hydra attenuata</name>
    <dbReference type="NCBI Taxonomy" id="6087"/>
    <lineage>
        <taxon>Eukaryota</taxon>
        <taxon>Metazoa</taxon>
        <taxon>Cnidaria</taxon>
        <taxon>Hydrozoa</taxon>
        <taxon>Hydroidolina</taxon>
        <taxon>Anthoathecata</taxon>
        <taxon>Aplanulata</taxon>
        <taxon>Hydridae</taxon>
        <taxon>Hydra</taxon>
    </lineage>
</organism>
<dbReference type="SUPFAM" id="SSF56436">
    <property type="entry name" value="C-type lectin-like"/>
    <property type="match status" value="1"/>
</dbReference>
<dbReference type="PROSITE" id="PS50041">
    <property type="entry name" value="C_TYPE_LECTIN_2"/>
    <property type="match status" value="1"/>
</dbReference>
<proteinExistence type="predicted"/>
<keyword evidence="5" id="KW-1185">Reference proteome</keyword>
<dbReference type="CDD" id="cd00037">
    <property type="entry name" value="CLECT"/>
    <property type="match status" value="1"/>
</dbReference>
<dbReference type="InterPro" id="IPR016186">
    <property type="entry name" value="C-type_lectin-like/link_sf"/>
</dbReference>
<accession>A0ABM4CFM1</accession>
<feature type="transmembrane region" description="Helical" evidence="2">
    <location>
        <begin position="1574"/>
        <end position="1595"/>
    </location>
</feature>
<dbReference type="InterPro" id="IPR001304">
    <property type="entry name" value="C-type_lectin-like"/>
</dbReference>
<dbReference type="RefSeq" id="XP_065660513.1">
    <property type="nucleotide sequence ID" value="XM_065804441.1"/>
</dbReference>
<dbReference type="InterPro" id="IPR016187">
    <property type="entry name" value="CTDL_fold"/>
</dbReference>
<dbReference type="PROSITE" id="PS00615">
    <property type="entry name" value="C_TYPE_LECTIN_1"/>
    <property type="match status" value="1"/>
</dbReference>
<dbReference type="GeneID" id="124810993"/>
<keyword evidence="1" id="KW-1015">Disulfide bond</keyword>
<dbReference type="SUPFAM" id="SSF49899">
    <property type="entry name" value="Concanavalin A-like lectins/glucanases"/>
    <property type="match status" value="1"/>
</dbReference>
<protein>
    <submittedName>
        <fullName evidence="6">Uncharacterized protein LOC124810993 isoform X2</fullName>
    </submittedName>
</protein>
<dbReference type="Proteomes" id="UP001652625">
    <property type="component" value="Chromosome 09"/>
</dbReference>
<feature type="signal peptide" evidence="3">
    <location>
        <begin position="1"/>
        <end position="17"/>
    </location>
</feature>
<reference evidence="6" key="1">
    <citation type="submission" date="2025-08" db="UniProtKB">
        <authorList>
            <consortium name="RefSeq"/>
        </authorList>
    </citation>
    <scope>IDENTIFICATION</scope>
</reference>
<evidence type="ECO:0000256" key="3">
    <source>
        <dbReference type="SAM" id="SignalP"/>
    </source>
</evidence>
<keyword evidence="3" id="KW-0732">Signal</keyword>